<reference evidence="6 7" key="1">
    <citation type="submission" date="2016-09" db="EMBL/GenBank/DDBJ databases">
        <title>Alteromonas lipolytica, a new species isolated from sea water.</title>
        <authorList>
            <person name="Wu Y.-H."/>
            <person name="Cheng H."/>
            <person name="Xu X.-W."/>
        </authorList>
    </citation>
    <scope>NUCLEOTIDE SEQUENCE [LARGE SCALE GENOMIC DNA]</scope>
    <source>
        <strain evidence="6 7">JW12</strain>
    </source>
</reference>
<evidence type="ECO:0000313" key="6">
    <source>
        <dbReference type="EMBL" id="OFI35435.1"/>
    </source>
</evidence>
<dbReference type="NCBIfam" id="NF006600">
    <property type="entry name" value="PRK09140.1"/>
    <property type="match status" value="1"/>
</dbReference>
<sequence>MSRLSPYMNMPLIAILRGVTNDEVVEVTAALIEEGFTMIEVPLNSPNAVESIRRIVEAFGDKALIGAGTVLTVEDVEAVAAVGGKLIVSPNMNVDVIKRTKELDMISAPGVATPTELFAAIQAGADAAKAFPADAIPPSTIKAWNSVTPKGYPILAVGGINADNMADYLAAGAVGFGIGSNLYKSGKTVDEVRSVAKELVQAISAQ</sequence>
<dbReference type="OrthoDB" id="8590323at2"/>
<name>A0A1E8FHM2_9ALTE</name>
<comment type="caution">
    <text evidence="6">The sequence shown here is derived from an EMBL/GenBank/DDBJ whole genome shotgun (WGS) entry which is preliminary data.</text>
</comment>
<evidence type="ECO:0000313" key="7">
    <source>
        <dbReference type="Proteomes" id="UP000176037"/>
    </source>
</evidence>
<comment type="pathway">
    <text evidence="1">Carbohydrate acid metabolism.</text>
</comment>
<accession>A0A1E8FHM2</accession>
<comment type="subunit">
    <text evidence="3">Homotrimer.</text>
</comment>
<dbReference type="AlphaFoldDB" id="A0A1E8FHM2"/>
<proteinExistence type="inferred from homology"/>
<dbReference type="STRING" id="1856405.BFC17_11750"/>
<evidence type="ECO:0000256" key="2">
    <source>
        <dbReference type="ARBA" id="ARBA00006906"/>
    </source>
</evidence>
<evidence type="ECO:0000256" key="4">
    <source>
        <dbReference type="ARBA" id="ARBA00023239"/>
    </source>
</evidence>
<dbReference type="CDD" id="cd00452">
    <property type="entry name" value="KDPG_aldolase"/>
    <property type="match status" value="1"/>
</dbReference>
<dbReference type="Proteomes" id="UP000176037">
    <property type="component" value="Unassembled WGS sequence"/>
</dbReference>
<dbReference type="Pfam" id="PF01081">
    <property type="entry name" value="Aldolase"/>
    <property type="match status" value="1"/>
</dbReference>
<dbReference type="EMBL" id="MJIC01000009">
    <property type="protein sequence ID" value="OFI35435.1"/>
    <property type="molecule type" value="Genomic_DNA"/>
</dbReference>
<dbReference type="InterPro" id="IPR000887">
    <property type="entry name" value="Aldlse_KDPG_KHG"/>
</dbReference>
<dbReference type="GO" id="GO:0016829">
    <property type="term" value="F:lyase activity"/>
    <property type="evidence" value="ECO:0007669"/>
    <property type="project" value="UniProtKB-KW"/>
</dbReference>
<evidence type="ECO:0000256" key="5">
    <source>
        <dbReference type="ARBA" id="ARBA00023277"/>
    </source>
</evidence>
<dbReference type="Gene3D" id="3.20.20.70">
    <property type="entry name" value="Aldolase class I"/>
    <property type="match status" value="1"/>
</dbReference>
<protein>
    <submittedName>
        <fullName evidence="6">2-dehydro-3-deoxy-6-phosphogalactonate aldolase</fullName>
    </submittedName>
</protein>
<evidence type="ECO:0000256" key="1">
    <source>
        <dbReference type="ARBA" id="ARBA00004761"/>
    </source>
</evidence>
<keyword evidence="5" id="KW-0119">Carbohydrate metabolism</keyword>
<organism evidence="6 7">
    <name type="scientific">Alteromonas lipolytica</name>
    <dbReference type="NCBI Taxonomy" id="1856405"/>
    <lineage>
        <taxon>Bacteria</taxon>
        <taxon>Pseudomonadati</taxon>
        <taxon>Pseudomonadota</taxon>
        <taxon>Gammaproteobacteria</taxon>
        <taxon>Alteromonadales</taxon>
        <taxon>Alteromonadaceae</taxon>
        <taxon>Alteromonas/Salinimonas group</taxon>
        <taxon>Alteromonas</taxon>
    </lineage>
</organism>
<dbReference type="PANTHER" id="PTHR30246:SF1">
    <property type="entry name" value="2-DEHYDRO-3-DEOXY-6-PHOSPHOGALACTONATE ALDOLASE-RELATED"/>
    <property type="match status" value="1"/>
</dbReference>
<dbReference type="RefSeq" id="WP_070175179.1">
    <property type="nucleotide sequence ID" value="NZ_BMJR01000006.1"/>
</dbReference>
<comment type="similarity">
    <text evidence="2">Belongs to the KHG/KDPG aldolase family.</text>
</comment>
<evidence type="ECO:0000256" key="3">
    <source>
        <dbReference type="ARBA" id="ARBA00011233"/>
    </source>
</evidence>
<dbReference type="SUPFAM" id="SSF51569">
    <property type="entry name" value="Aldolase"/>
    <property type="match status" value="1"/>
</dbReference>
<gene>
    <name evidence="6" type="ORF">BFC17_11750</name>
</gene>
<keyword evidence="4" id="KW-0456">Lyase</keyword>
<keyword evidence="7" id="KW-1185">Reference proteome</keyword>
<dbReference type="PANTHER" id="PTHR30246">
    <property type="entry name" value="2-KETO-3-DEOXY-6-PHOSPHOGLUCONATE ALDOLASE"/>
    <property type="match status" value="1"/>
</dbReference>
<dbReference type="InterPro" id="IPR013785">
    <property type="entry name" value="Aldolase_TIM"/>
</dbReference>